<dbReference type="RefSeq" id="XP_034245347.1">
    <property type="nucleotide sequence ID" value="XM_034389456.1"/>
</dbReference>
<dbReference type="CDD" id="cd20032">
    <property type="entry name" value="FH_FOXO"/>
    <property type="match status" value="1"/>
</dbReference>
<dbReference type="KEGG" id="tpal:117647609"/>
<feature type="compositionally biased region" description="Pro residues" evidence="17">
    <location>
        <begin position="306"/>
        <end position="317"/>
    </location>
</feature>
<evidence type="ECO:0000256" key="12">
    <source>
        <dbReference type="ARBA" id="ARBA00023242"/>
    </source>
</evidence>
<organism evidence="20">
    <name type="scientific">Thrips palmi</name>
    <name type="common">Melon thrips</name>
    <dbReference type="NCBI Taxonomy" id="161013"/>
    <lineage>
        <taxon>Eukaryota</taxon>
        <taxon>Metazoa</taxon>
        <taxon>Ecdysozoa</taxon>
        <taxon>Arthropoda</taxon>
        <taxon>Hexapoda</taxon>
        <taxon>Insecta</taxon>
        <taxon>Pterygota</taxon>
        <taxon>Neoptera</taxon>
        <taxon>Paraneoptera</taxon>
        <taxon>Thysanoptera</taxon>
        <taxon>Terebrantia</taxon>
        <taxon>Thripoidea</taxon>
        <taxon>Thripidae</taxon>
        <taxon>Thrips</taxon>
    </lineage>
</organism>
<dbReference type="OrthoDB" id="5954824at2759"/>
<evidence type="ECO:0000256" key="1">
    <source>
        <dbReference type="ARBA" id="ARBA00004123"/>
    </source>
</evidence>
<keyword evidence="5" id="KW-0597">Phosphoprotein</keyword>
<evidence type="ECO:0000256" key="16">
    <source>
        <dbReference type="PROSITE-ProRule" id="PRU00089"/>
    </source>
</evidence>
<feature type="domain" description="Fork-head" evidence="18">
    <location>
        <begin position="91"/>
        <end position="197"/>
    </location>
</feature>
<dbReference type="Pfam" id="PF16676">
    <property type="entry name" value="FOXO-TAD"/>
    <property type="match status" value="1"/>
</dbReference>
<dbReference type="GO" id="GO:0034599">
    <property type="term" value="P:cellular response to oxidative stress"/>
    <property type="evidence" value="ECO:0007669"/>
    <property type="project" value="UniProtKB-ARBA"/>
</dbReference>
<accession>A0A6P8ZBM0</accession>
<dbReference type="PROSITE" id="PS50039">
    <property type="entry name" value="FORK_HEAD_3"/>
    <property type="match status" value="1"/>
</dbReference>
<dbReference type="GO" id="GO:0031349">
    <property type="term" value="P:positive regulation of defense response"/>
    <property type="evidence" value="ECO:0007669"/>
    <property type="project" value="UniProtKB-ARBA"/>
</dbReference>
<sequence>MDLHGDLLDCGFDMEPQTRARSNTWPLPRPENFVDIKEEVDEGLEGLEGQCATMTPGMCLGLPAPPTPGMAVLSGAAAAAAKKNSTRRNAWGNLSYADLITQAITTAPEKRLTLSQIYEWMVHNVAYFKDKGDSNSSAGWKNSIRHNLSLHNRFMRVQNEGTGKSSWWMINPDAKPGKSARRRATSMETSKFEKRRGRVKKKVEAMRNCLGATDASPSPCSSVSEGLDLFPESPMHSGGFQLSPDFRPRASSNASSCGRLSPIPAVEPDWGPSYYVAEQLAGTLEQNMKLFTPFTSPSQQQTTTQPPEPTGPPPPYQAPFDVSYSPTGPAGGAAGGPASRLSFVPTCPVHRLQGCSCMLQCPPESVSPGAAGMSPTYQRSEPSPDSSYTQSRQQAQTQPPPPYQPPSPDALDGLDGLPPDSAGSPLGAGLDGVDGITAPTTMMGQMMAALNPTLLDDLNLNIEGGFDCNVDEVIERELSLEGSLDFNFGQHTQHLQPLQQTVSSGPQGSSHSSQHSGSTQTVAPYASVAPAHSGHSWVH</sequence>
<evidence type="ECO:0000256" key="10">
    <source>
        <dbReference type="ARBA" id="ARBA00023159"/>
    </source>
</evidence>
<evidence type="ECO:0000259" key="18">
    <source>
        <dbReference type="PROSITE" id="PS50039"/>
    </source>
</evidence>
<dbReference type="InterPro" id="IPR032067">
    <property type="entry name" value="FOXO-TAD"/>
</dbReference>
<keyword evidence="4" id="KW-0963">Cytoplasm</keyword>
<evidence type="ECO:0000256" key="2">
    <source>
        <dbReference type="ARBA" id="ARBA00004496"/>
    </source>
</evidence>
<feature type="compositionally biased region" description="Low complexity" evidence="17">
    <location>
        <begin position="386"/>
        <end position="397"/>
    </location>
</feature>
<keyword evidence="7" id="KW-0221">Differentiation</keyword>
<feature type="region of interest" description="Disordered" evidence="17">
    <location>
        <begin position="294"/>
        <end position="337"/>
    </location>
</feature>
<dbReference type="GeneID" id="117647609"/>
<evidence type="ECO:0000256" key="8">
    <source>
        <dbReference type="ARBA" id="ARBA00023015"/>
    </source>
</evidence>
<dbReference type="GO" id="GO:0000978">
    <property type="term" value="F:RNA polymerase II cis-regulatory region sequence-specific DNA binding"/>
    <property type="evidence" value="ECO:0007669"/>
    <property type="project" value="TreeGrafter"/>
</dbReference>
<dbReference type="Pfam" id="PF00250">
    <property type="entry name" value="Forkhead"/>
    <property type="match status" value="1"/>
</dbReference>
<keyword evidence="3" id="KW-0217">Developmental protein</keyword>
<dbReference type="PRINTS" id="PR00053">
    <property type="entry name" value="FORKHEAD"/>
</dbReference>
<keyword evidence="12 16" id="KW-0539">Nucleus</keyword>
<dbReference type="FunCoup" id="A0A6P8ZBM0">
    <property type="interactions" value="272"/>
</dbReference>
<evidence type="ECO:0000256" key="5">
    <source>
        <dbReference type="ARBA" id="ARBA00022553"/>
    </source>
</evidence>
<dbReference type="GO" id="GO:0042594">
    <property type="term" value="P:response to starvation"/>
    <property type="evidence" value="ECO:0007669"/>
    <property type="project" value="UniProtKB-ARBA"/>
</dbReference>
<dbReference type="GO" id="GO:0030154">
    <property type="term" value="P:cell differentiation"/>
    <property type="evidence" value="ECO:0007669"/>
    <property type="project" value="UniProtKB-KW"/>
</dbReference>
<dbReference type="GO" id="GO:0008286">
    <property type="term" value="P:insulin receptor signaling pathway"/>
    <property type="evidence" value="ECO:0007669"/>
    <property type="project" value="UniProtKB-ARBA"/>
</dbReference>
<dbReference type="GO" id="GO:0008340">
    <property type="term" value="P:determination of adult lifespan"/>
    <property type="evidence" value="ECO:0007669"/>
    <property type="project" value="UniProtKB-ARBA"/>
</dbReference>
<proteinExistence type="predicted"/>
<evidence type="ECO:0000256" key="7">
    <source>
        <dbReference type="ARBA" id="ARBA00022782"/>
    </source>
</evidence>
<keyword evidence="11" id="KW-0804">Transcription</keyword>
<dbReference type="GO" id="GO:0005737">
    <property type="term" value="C:cytoplasm"/>
    <property type="evidence" value="ECO:0007669"/>
    <property type="project" value="UniProtKB-SubCell"/>
</dbReference>
<dbReference type="PANTHER" id="PTHR45767">
    <property type="entry name" value="FORKHEAD BOX PROTEIN O"/>
    <property type="match status" value="1"/>
</dbReference>
<evidence type="ECO:0000256" key="14">
    <source>
        <dbReference type="ARBA" id="ARBA00038846"/>
    </source>
</evidence>
<comment type="subunit">
    <text evidence="14">Interacts with melt.</text>
</comment>
<keyword evidence="13" id="KW-0131">Cell cycle</keyword>
<comment type="subcellular location">
    <subcellularLocation>
        <location evidence="2">Cytoplasm</location>
    </subcellularLocation>
    <subcellularLocation>
        <location evidence="1 16">Nucleus</location>
    </subcellularLocation>
</comment>
<evidence type="ECO:0000313" key="19">
    <source>
        <dbReference type="Proteomes" id="UP000515158"/>
    </source>
</evidence>
<dbReference type="PANTHER" id="PTHR45767:SF2">
    <property type="entry name" value="FORKHEAD BOX PROTEIN O"/>
    <property type="match status" value="1"/>
</dbReference>
<dbReference type="GO" id="GO:0005634">
    <property type="term" value="C:nucleus"/>
    <property type="evidence" value="ECO:0007669"/>
    <property type="project" value="UniProtKB-SubCell"/>
</dbReference>
<feature type="DNA-binding region" description="Fork-head" evidence="16">
    <location>
        <begin position="91"/>
        <end position="197"/>
    </location>
</feature>
<dbReference type="GO" id="GO:0010883">
    <property type="term" value="P:regulation of lipid storage"/>
    <property type="evidence" value="ECO:0007669"/>
    <property type="project" value="UniProtKB-ARBA"/>
</dbReference>
<dbReference type="SMART" id="SM00339">
    <property type="entry name" value="FH"/>
    <property type="match status" value="1"/>
</dbReference>
<evidence type="ECO:0000256" key="4">
    <source>
        <dbReference type="ARBA" id="ARBA00022490"/>
    </source>
</evidence>
<keyword evidence="10" id="KW-0010">Activator</keyword>
<feature type="compositionally biased region" description="Low complexity" evidence="17">
    <location>
        <begin position="409"/>
        <end position="423"/>
    </location>
</feature>
<dbReference type="Gene3D" id="1.10.10.10">
    <property type="entry name" value="Winged helix-like DNA-binding domain superfamily/Winged helix DNA-binding domain"/>
    <property type="match status" value="1"/>
</dbReference>
<evidence type="ECO:0000256" key="6">
    <source>
        <dbReference type="ARBA" id="ARBA00022604"/>
    </source>
</evidence>
<dbReference type="InterPro" id="IPR030456">
    <property type="entry name" value="TF_fork_head_CS_2"/>
</dbReference>
<keyword evidence="9 16" id="KW-0238">DNA-binding</keyword>
<keyword evidence="19" id="KW-1185">Reference proteome</keyword>
<dbReference type="InterPro" id="IPR036388">
    <property type="entry name" value="WH-like_DNA-bd_sf"/>
</dbReference>
<evidence type="ECO:0000256" key="3">
    <source>
        <dbReference type="ARBA" id="ARBA00022473"/>
    </source>
</evidence>
<evidence type="ECO:0000313" key="20">
    <source>
        <dbReference type="RefSeq" id="XP_034245347.1"/>
    </source>
</evidence>
<dbReference type="PROSITE" id="PS00658">
    <property type="entry name" value="FORK_HEAD_2"/>
    <property type="match status" value="1"/>
</dbReference>
<feature type="region of interest" description="Disordered" evidence="17">
    <location>
        <begin position="368"/>
        <end position="432"/>
    </location>
</feature>
<feature type="compositionally biased region" description="Pro residues" evidence="17">
    <location>
        <begin position="398"/>
        <end position="408"/>
    </location>
</feature>
<dbReference type="Proteomes" id="UP000515158">
    <property type="component" value="Unplaced"/>
</dbReference>
<dbReference type="FunFam" id="1.10.10.10:FF:000032">
    <property type="entry name" value="Forkhead box protein O4"/>
    <property type="match status" value="1"/>
</dbReference>
<feature type="region of interest" description="Disordered" evidence="17">
    <location>
        <begin position="212"/>
        <end position="257"/>
    </location>
</feature>
<dbReference type="InParanoid" id="A0A6P8ZBM0"/>
<evidence type="ECO:0000256" key="13">
    <source>
        <dbReference type="ARBA" id="ARBA00023306"/>
    </source>
</evidence>
<evidence type="ECO:0000256" key="9">
    <source>
        <dbReference type="ARBA" id="ARBA00023125"/>
    </source>
</evidence>
<dbReference type="InterPro" id="IPR001766">
    <property type="entry name" value="Fork_head_dom"/>
</dbReference>
<dbReference type="GO" id="GO:0050778">
    <property type="term" value="P:positive regulation of immune response"/>
    <property type="evidence" value="ECO:0007669"/>
    <property type="project" value="UniProtKB-ARBA"/>
</dbReference>
<gene>
    <name evidence="20" type="primary">LOC117647609</name>
</gene>
<dbReference type="SUPFAM" id="SSF46785">
    <property type="entry name" value="Winged helix' DNA-binding domain"/>
    <property type="match status" value="1"/>
</dbReference>
<dbReference type="InterPro" id="IPR036390">
    <property type="entry name" value="WH_DNA-bd_sf"/>
</dbReference>
<feature type="region of interest" description="Disordered" evidence="17">
    <location>
        <begin position="497"/>
        <end position="522"/>
    </location>
</feature>
<feature type="compositionally biased region" description="Polar residues" evidence="17">
    <location>
        <begin position="215"/>
        <end position="224"/>
    </location>
</feature>
<protein>
    <recommendedName>
        <fullName evidence="15">Forkhead box protein O</fullName>
    </recommendedName>
</protein>
<feature type="compositionally biased region" description="Low complexity" evidence="17">
    <location>
        <begin position="294"/>
        <end position="305"/>
    </location>
</feature>
<evidence type="ECO:0000256" key="17">
    <source>
        <dbReference type="SAM" id="MobiDB-lite"/>
    </source>
</evidence>
<dbReference type="AlphaFoldDB" id="A0A6P8ZBM0"/>
<evidence type="ECO:0000256" key="15">
    <source>
        <dbReference type="ARBA" id="ARBA00039893"/>
    </source>
</evidence>
<keyword evidence="8" id="KW-0805">Transcription regulation</keyword>
<name>A0A6P8ZBM0_THRPL</name>
<dbReference type="GO" id="GO:0040015">
    <property type="term" value="P:negative regulation of multicellular organism growth"/>
    <property type="evidence" value="ECO:0007669"/>
    <property type="project" value="UniProtKB-ARBA"/>
</dbReference>
<keyword evidence="6" id="KW-0341">Growth regulation</keyword>
<reference evidence="20" key="1">
    <citation type="submission" date="2025-08" db="UniProtKB">
        <authorList>
            <consortium name="RefSeq"/>
        </authorList>
    </citation>
    <scope>IDENTIFICATION</scope>
    <source>
        <tissue evidence="20">Total insect</tissue>
    </source>
</reference>
<dbReference type="GO" id="GO:0009896">
    <property type="term" value="P:positive regulation of catabolic process"/>
    <property type="evidence" value="ECO:0007669"/>
    <property type="project" value="UniProtKB-ARBA"/>
</dbReference>
<feature type="region of interest" description="Disordered" evidence="17">
    <location>
        <begin position="166"/>
        <end position="196"/>
    </location>
</feature>
<feature type="compositionally biased region" description="Polar residues" evidence="17">
    <location>
        <begin position="375"/>
        <end position="385"/>
    </location>
</feature>
<dbReference type="GO" id="GO:0001228">
    <property type="term" value="F:DNA-binding transcription activator activity, RNA polymerase II-specific"/>
    <property type="evidence" value="ECO:0007669"/>
    <property type="project" value="UniProtKB-ARBA"/>
</dbReference>
<evidence type="ECO:0000256" key="11">
    <source>
        <dbReference type="ARBA" id="ARBA00023163"/>
    </source>
</evidence>